<dbReference type="Proteomes" id="UP000241848">
    <property type="component" value="Unassembled WGS sequence"/>
</dbReference>
<dbReference type="InterPro" id="IPR004561">
    <property type="entry name" value="IsoChor_synthase"/>
</dbReference>
<dbReference type="EC" id="5.4.4.2" evidence="3"/>
<name>A0A2T2WIZ3_9FIRM</name>
<evidence type="ECO:0000256" key="1">
    <source>
        <dbReference type="ARBA" id="ARBA00000799"/>
    </source>
</evidence>
<gene>
    <name evidence="7" type="ORF">C7B45_07485</name>
</gene>
<comment type="catalytic activity">
    <reaction evidence="1">
        <text>chorismate = isochorismate</text>
        <dbReference type="Rhea" id="RHEA:18985"/>
        <dbReference type="ChEBI" id="CHEBI:29748"/>
        <dbReference type="ChEBI" id="CHEBI:29780"/>
        <dbReference type="EC" id="5.4.4.2"/>
    </reaction>
</comment>
<accession>A0A2T2WIZ3</accession>
<evidence type="ECO:0000256" key="4">
    <source>
        <dbReference type="ARBA" id="ARBA00023235"/>
    </source>
</evidence>
<evidence type="ECO:0000313" key="7">
    <source>
        <dbReference type="EMBL" id="PSR22208.1"/>
    </source>
</evidence>
<comment type="caution">
    <text evidence="7">The sequence shown here is derived from an EMBL/GenBank/DDBJ whole genome shotgun (WGS) entry which is preliminary data.</text>
</comment>
<dbReference type="InterPro" id="IPR005801">
    <property type="entry name" value="ADC_synthase"/>
</dbReference>
<dbReference type="AlphaFoldDB" id="A0A2T2WIZ3"/>
<comment type="similarity">
    <text evidence="2">Belongs to the isochorismate synthase family.</text>
</comment>
<dbReference type="InterPro" id="IPR015890">
    <property type="entry name" value="Chorismate_C"/>
</dbReference>
<reference evidence="7 8" key="1">
    <citation type="journal article" date="2014" name="BMC Genomics">
        <title>Comparison of environmental and isolate Sulfobacillus genomes reveals diverse carbon, sulfur, nitrogen, and hydrogen metabolisms.</title>
        <authorList>
            <person name="Justice N.B."/>
            <person name="Norman A."/>
            <person name="Brown C.T."/>
            <person name="Singh A."/>
            <person name="Thomas B.C."/>
            <person name="Banfield J.F."/>
        </authorList>
    </citation>
    <scope>NUCLEOTIDE SEQUENCE [LARGE SCALE GENOMIC DNA]</scope>
    <source>
        <strain evidence="7">AMDSBA3</strain>
    </source>
</reference>
<dbReference type="SUPFAM" id="SSF56322">
    <property type="entry name" value="ADC synthase"/>
    <property type="match status" value="1"/>
</dbReference>
<evidence type="ECO:0000313" key="8">
    <source>
        <dbReference type="Proteomes" id="UP000241848"/>
    </source>
</evidence>
<evidence type="ECO:0000259" key="6">
    <source>
        <dbReference type="Pfam" id="PF00425"/>
    </source>
</evidence>
<sequence>MDASALNLTRTWFDEHLRRALEHARKTGHREWFAKSLAIPAVPLVQAFVRYQGFAWLFTGPDGSAQLGLGSVRDWQWRDSSSLDRMAQYTRQLVVEGLPPRTLVVGGMAFSAESLWSDWPGVYLALPLAQVVQTRHEATLQVTMAIDGEKPLEYYHRQLHAVWETLADSPNAFVPQSLTPERIVANPARSQWLKQVEQATQAIRAGRLEKVVLARALTVEYAQAARVDSILANLCAQNPDATVFAMRHSGSVFLGASPELLARVRDDTVESMSLAGSAPRGLTPEEDFDCALRMQRDPKSAREHGVVRRHVQEALSDLTVSLKMPEVPNLKKLPSVQHLLTPVFARLKPDASLWSVVQKLHPTPAVAGYPIEASTQYIVNVAEPFARGWYAGSLGWTELSGDGQWIVALRSGIIRGNNVVLYAGCGIMEDSDPATELAESDWKFNTMLSALEIEGESY</sequence>
<feature type="domain" description="Chorismate-utilising enzyme C-terminal" evidence="6">
    <location>
        <begin position="189"/>
        <end position="441"/>
    </location>
</feature>
<evidence type="ECO:0000256" key="5">
    <source>
        <dbReference type="ARBA" id="ARBA00041564"/>
    </source>
</evidence>
<dbReference type="NCBIfam" id="TIGR00543">
    <property type="entry name" value="isochor_syn"/>
    <property type="match status" value="1"/>
</dbReference>
<dbReference type="Pfam" id="PF00425">
    <property type="entry name" value="Chorismate_bind"/>
    <property type="match status" value="1"/>
</dbReference>
<dbReference type="Gene3D" id="3.60.120.10">
    <property type="entry name" value="Anthranilate synthase"/>
    <property type="match status" value="1"/>
</dbReference>
<dbReference type="GO" id="GO:0008909">
    <property type="term" value="F:isochorismate synthase activity"/>
    <property type="evidence" value="ECO:0007669"/>
    <property type="project" value="UniProtKB-EC"/>
</dbReference>
<dbReference type="PANTHER" id="PTHR42839:SF2">
    <property type="entry name" value="ISOCHORISMATE SYNTHASE ENTC"/>
    <property type="match status" value="1"/>
</dbReference>
<proteinExistence type="inferred from homology"/>
<evidence type="ECO:0000256" key="3">
    <source>
        <dbReference type="ARBA" id="ARBA00012824"/>
    </source>
</evidence>
<keyword evidence="4" id="KW-0413">Isomerase</keyword>
<dbReference type="PANTHER" id="PTHR42839">
    <property type="entry name" value="ISOCHORISMATE SYNTHASE ENTC"/>
    <property type="match status" value="1"/>
</dbReference>
<evidence type="ECO:0000256" key="2">
    <source>
        <dbReference type="ARBA" id="ARBA00005297"/>
    </source>
</evidence>
<organism evidence="7 8">
    <name type="scientific">Sulfobacillus acidophilus</name>
    <dbReference type="NCBI Taxonomy" id="53633"/>
    <lineage>
        <taxon>Bacteria</taxon>
        <taxon>Bacillati</taxon>
        <taxon>Bacillota</taxon>
        <taxon>Clostridia</taxon>
        <taxon>Eubacteriales</taxon>
        <taxon>Clostridiales Family XVII. Incertae Sedis</taxon>
        <taxon>Sulfobacillus</taxon>
    </lineage>
</organism>
<dbReference type="EMBL" id="PXYV01000020">
    <property type="protein sequence ID" value="PSR22208.1"/>
    <property type="molecule type" value="Genomic_DNA"/>
</dbReference>
<protein>
    <recommendedName>
        <fullName evidence="3">isochorismate synthase</fullName>
        <ecNumber evidence="3">5.4.4.2</ecNumber>
    </recommendedName>
    <alternativeName>
        <fullName evidence="5">Isochorismate mutase</fullName>
    </alternativeName>
</protein>